<accession>A0A6J7K1M7</accession>
<dbReference type="PANTHER" id="PTHR43671">
    <property type="entry name" value="SERINE/THREONINE-PROTEIN KINASE NEK"/>
    <property type="match status" value="1"/>
</dbReference>
<organism evidence="7">
    <name type="scientific">freshwater metagenome</name>
    <dbReference type="NCBI Taxonomy" id="449393"/>
    <lineage>
        <taxon>unclassified sequences</taxon>
        <taxon>metagenomes</taxon>
        <taxon>ecological metagenomes</taxon>
    </lineage>
</organism>
<dbReference type="InterPro" id="IPR011009">
    <property type="entry name" value="Kinase-like_dom_sf"/>
</dbReference>
<proteinExistence type="predicted"/>
<keyword evidence="4" id="KW-0418">Kinase</keyword>
<evidence type="ECO:0000313" key="7">
    <source>
        <dbReference type="EMBL" id="CAB4948879.1"/>
    </source>
</evidence>
<dbReference type="SUPFAM" id="SSF56112">
    <property type="entry name" value="Protein kinase-like (PK-like)"/>
    <property type="match status" value="1"/>
</dbReference>
<dbReference type="EMBL" id="CAFBMW010000020">
    <property type="protein sequence ID" value="CAB4948879.1"/>
    <property type="molecule type" value="Genomic_DNA"/>
</dbReference>
<evidence type="ECO:0000256" key="1">
    <source>
        <dbReference type="ARBA" id="ARBA00012513"/>
    </source>
</evidence>
<dbReference type="PROSITE" id="PS50011">
    <property type="entry name" value="PROTEIN_KINASE_DOM"/>
    <property type="match status" value="1"/>
</dbReference>
<dbReference type="PANTHER" id="PTHR43671:SF13">
    <property type="entry name" value="SERINE_THREONINE-PROTEIN KINASE NEK2"/>
    <property type="match status" value="1"/>
</dbReference>
<dbReference type="GO" id="GO:0004674">
    <property type="term" value="F:protein serine/threonine kinase activity"/>
    <property type="evidence" value="ECO:0007669"/>
    <property type="project" value="UniProtKB-EC"/>
</dbReference>
<evidence type="ECO:0000256" key="2">
    <source>
        <dbReference type="ARBA" id="ARBA00022679"/>
    </source>
</evidence>
<evidence type="ECO:0000256" key="3">
    <source>
        <dbReference type="ARBA" id="ARBA00022741"/>
    </source>
</evidence>
<dbReference type="EC" id="2.7.11.1" evidence="1"/>
<gene>
    <name evidence="7" type="ORF">UFOPK3662_02412</name>
</gene>
<dbReference type="GO" id="GO:0005524">
    <property type="term" value="F:ATP binding"/>
    <property type="evidence" value="ECO:0007669"/>
    <property type="project" value="UniProtKB-KW"/>
</dbReference>
<evidence type="ECO:0000259" key="6">
    <source>
        <dbReference type="PROSITE" id="PS50011"/>
    </source>
</evidence>
<dbReference type="CDD" id="cd14014">
    <property type="entry name" value="STKc_PknB_like"/>
    <property type="match status" value="1"/>
</dbReference>
<keyword evidence="3" id="KW-0547">Nucleotide-binding</keyword>
<dbReference type="Pfam" id="PF00069">
    <property type="entry name" value="Pkinase"/>
    <property type="match status" value="1"/>
</dbReference>
<evidence type="ECO:0000256" key="5">
    <source>
        <dbReference type="ARBA" id="ARBA00022840"/>
    </source>
</evidence>
<dbReference type="Gene3D" id="3.30.200.20">
    <property type="entry name" value="Phosphorylase Kinase, domain 1"/>
    <property type="match status" value="1"/>
</dbReference>
<name>A0A6J7K1M7_9ZZZZ</name>
<sequence>MSARATRRTPTGDLPQGYRPLALLADGRRLETWDAWDEARGTRCVVKLLRADRRDDPRVRQAVLLEGHLATTLAHPHLVRGYDVLDDPPTVVLETLRGATLSALVEEEPLGLADVAELGCQLASVLGYLHRHDWLHLDLKPDNVVVDHGKAVLIDLSLAGRPGEGRPGAGTRGYLAPEQARGRGLSAATDVWGLGMTLVEALARTAPYGDEATWDSRRRWPLVHRRAPVAPVGLDAVPEEVRDLLAACLSLDPAARPLLAQVREAIEPLRSPPAAVDDVVTPLPPRR</sequence>
<dbReference type="InterPro" id="IPR050660">
    <property type="entry name" value="NEK_Ser/Thr_kinase"/>
</dbReference>
<feature type="domain" description="Protein kinase" evidence="6">
    <location>
        <begin position="18"/>
        <end position="270"/>
    </location>
</feature>
<dbReference type="SMART" id="SM00220">
    <property type="entry name" value="S_TKc"/>
    <property type="match status" value="1"/>
</dbReference>
<keyword evidence="5" id="KW-0067">ATP-binding</keyword>
<reference evidence="7" key="1">
    <citation type="submission" date="2020-05" db="EMBL/GenBank/DDBJ databases">
        <authorList>
            <person name="Chiriac C."/>
            <person name="Salcher M."/>
            <person name="Ghai R."/>
            <person name="Kavagutti S V."/>
        </authorList>
    </citation>
    <scope>NUCLEOTIDE SEQUENCE</scope>
</reference>
<evidence type="ECO:0000256" key="4">
    <source>
        <dbReference type="ARBA" id="ARBA00022777"/>
    </source>
</evidence>
<dbReference type="InterPro" id="IPR000719">
    <property type="entry name" value="Prot_kinase_dom"/>
</dbReference>
<dbReference type="AlphaFoldDB" id="A0A6J7K1M7"/>
<protein>
    <recommendedName>
        <fullName evidence="1">non-specific serine/threonine protein kinase</fullName>
        <ecNumber evidence="1">2.7.11.1</ecNumber>
    </recommendedName>
</protein>
<keyword evidence="2" id="KW-0808">Transferase</keyword>
<dbReference type="Gene3D" id="1.10.510.10">
    <property type="entry name" value="Transferase(Phosphotransferase) domain 1"/>
    <property type="match status" value="1"/>
</dbReference>